<evidence type="ECO:0000313" key="3">
    <source>
        <dbReference type="Proteomes" id="UP000262073"/>
    </source>
</evidence>
<proteinExistence type="predicted"/>
<dbReference type="Pfam" id="PF13621">
    <property type="entry name" value="Cupin_8"/>
    <property type="match status" value="1"/>
</dbReference>
<organism evidence="2 3">
    <name type="scientific">Salinimonas sediminis</name>
    <dbReference type="NCBI Taxonomy" id="2303538"/>
    <lineage>
        <taxon>Bacteria</taxon>
        <taxon>Pseudomonadati</taxon>
        <taxon>Pseudomonadota</taxon>
        <taxon>Gammaproteobacteria</taxon>
        <taxon>Alteromonadales</taxon>
        <taxon>Alteromonadaceae</taxon>
        <taxon>Alteromonas/Salinimonas group</taxon>
        <taxon>Salinimonas</taxon>
    </lineage>
</organism>
<dbReference type="PROSITE" id="PS51184">
    <property type="entry name" value="JMJC"/>
    <property type="match status" value="1"/>
</dbReference>
<feature type="domain" description="JmjC" evidence="1">
    <location>
        <begin position="115"/>
        <end position="277"/>
    </location>
</feature>
<dbReference type="KEGG" id="salm:D0Y50_03700"/>
<evidence type="ECO:0000313" key="2">
    <source>
        <dbReference type="EMBL" id="AXR05555.1"/>
    </source>
</evidence>
<dbReference type="EMBL" id="CP031769">
    <property type="protein sequence ID" value="AXR05555.1"/>
    <property type="molecule type" value="Genomic_DNA"/>
</dbReference>
<sequence>MKSSDTLLVLDNITPDTIPFDTLFAAGKPVFMPGLVKQWPLVQAADGANDEVMQQLALHDSQQPFLCYRGAPEINARFGYNEQATGFNFNSYRTNFAQVLEAIRSERSSAEHDYLYVNSLKLNDGFPGLAATHSLNFDHPEFIGNQPVAKIWLGTESVAAAHFDQPKNLACCVAGRRRFTLFAPEQVKNLYPGPLHPTPGGQMVTMANLDEPDFVRHPRIAEALKAAVVVEMEPGDALYYPAMWWHEVAALDRFNVMINFWWMTGQAHQGNPMDAMLHAMMSLRDKPEAEKQAWRDLFDYYVFGNPANVTEHLPAASHGPLGEMNDINARRMRAMLLKNLNR</sequence>
<dbReference type="Gene3D" id="2.60.120.10">
    <property type="entry name" value="Jelly Rolls"/>
    <property type="match status" value="1"/>
</dbReference>
<dbReference type="SMART" id="SM00558">
    <property type="entry name" value="JmjC"/>
    <property type="match status" value="1"/>
</dbReference>
<dbReference type="OrthoDB" id="479699at2"/>
<evidence type="ECO:0000259" key="1">
    <source>
        <dbReference type="PROSITE" id="PS51184"/>
    </source>
</evidence>
<protein>
    <submittedName>
        <fullName evidence="2">Cupin-like domain-containing protein</fullName>
    </submittedName>
</protein>
<reference evidence="2 3" key="1">
    <citation type="submission" date="2018-08" db="EMBL/GenBank/DDBJ databases">
        <title>Salinimonas sediminis sp. nov., a piezophilic bacterium isolated from a deep-sea sediment sample from the New Britain Trench.</title>
        <authorList>
            <person name="Cao J."/>
        </authorList>
    </citation>
    <scope>NUCLEOTIDE SEQUENCE [LARGE SCALE GENOMIC DNA]</scope>
    <source>
        <strain evidence="2 3">N102</strain>
    </source>
</reference>
<gene>
    <name evidence="2" type="ORF">D0Y50_03700</name>
</gene>
<dbReference type="RefSeq" id="WP_117315570.1">
    <property type="nucleotide sequence ID" value="NZ_CP031769.1"/>
</dbReference>
<dbReference type="InterPro" id="IPR041667">
    <property type="entry name" value="Cupin_8"/>
</dbReference>
<keyword evidence="3" id="KW-1185">Reference proteome</keyword>
<name>A0A346NJ48_9ALTE</name>
<dbReference type="Proteomes" id="UP000262073">
    <property type="component" value="Chromosome"/>
</dbReference>
<dbReference type="AlphaFoldDB" id="A0A346NJ48"/>
<dbReference type="InterPro" id="IPR003347">
    <property type="entry name" value="JmjC_dom"/>
</dbReference>
<dbReference type="PANTHER" id="PTHR12461">
    <property type="entry name" value="HYPOXIA-INDUCIBLE FACTOR 1 ALPHA INHIBITOR-RELATED"/>
    <property type="match status" value="1"/>
</dbReference>
<accession>A0A346NJ48</accession>
<dbReference type="InterPro" id="IPR014710">
    <property type="entry name" value="RmlC-like_jellyroll"/>
</dbReference>
<dbReference type="PANTHER" id="PTHR12461:SF105">
    <property type="entry name" value="HYPOXIA-INDUCIBLE FACTOR 1-ALPHA INHIBITOR"/>
    <property type="match status" value="1"/>
</dbReference>
<dbReference type="SUPFAM" id="SSF51197">
    <property type="entry name" value="Clavaminate synthase-like"/>
    <property type="match status" value="1"/>
</dbReference>